<evidence type="ECO:0000313" key="4">
    <source>
        <dbReference type="Proteomes" id="UP000234206"/>
    </source>
</evidence>
<evidence type="ECO:0000313" key="3">
    <source>
        <dbReference type="EMBL" id="PKZ42863.1"/>
    </source>
</evidence>
<evidence type="ECO:0000259" key="2">
    <source>
        <dbReference type="Pfam" id="PF20171"/>
    </source>
</evidence>
<dbReference type="PANTHER" id="PTHR38658">
    <property type="entry name" value="OXPP CYCLE PROTEIN OPCA-RELATED"/>
    <property type="match status" value="1"/>
</dbReference>
<dbReference type="InterPro" id="IPR046801">
    <property type="entry name" value="OpcA_G6PD_N"/>
</dbReference>
<dbReference type="AlphaFoldDB" id="A0A2I1PE08"/>
<proteinExistence type="predicted"/>
<organism evidence="3 4">
    <name type="scientific">Kytococcus schroeteri</name>
    <dbReference type="NCBI Taxonomy" id="138300"/>
    <lineage>
        <taxon>Bacteria</taxon>
        <taxon>Bacillati</taxon>
        <taxon>Actinomycetota</taxon>
        <taxon>Actinomycetes</taxon>
        <taxon>Micrococcales</taxon>
        <taxon>Kytococcaceae</taxon>
        <taxon>Kytococcus</taxon>
    </lineage>
</organism>
<keyword evidence="4" id="KW-1185">Reference proteome</keyword>
<dbReference type="PANTHER" id="PTHR38658:SF1">
    <property type="entry name" value="OXPP CYCLE PROTEIN OPCA-RELATED"/>
    <property type="match status" value="1"/>
</dbReference>
<gene>
    <name evidence="3" type="ORF">CYJ76_01060</name>
</gene>
<name>A0A2I1PE08_9MICO</name>
<dbReference type="EMBL" id="PKIZ01000001">
    <property type="protein sequence ID" value="PKZ42863.1"/>
    <property type="molecule type" value="Genomic_DNA"/>
</dbReference>
<dbReference type="Pfam" id="PF10128">
    <property type="entry name" value="OpcA_G6PD_assem"/>
    <property type="match status" value="1"/>
</dbReference>
<sequence length="339" mass="36180">MILDYPDVSARTLARELVRIRTDQGAMALGRVLSLAVVTHSDRIDEVLEIATAATRQHPSRIIVLVKSSPEGAARLDAQVRLGGDAGASEIVVLHLHGELVDHEHAVLLPLLLPDSPVVAWWPGAPPASFHDSPVAQVASRRITTMAEAGDPGPTLARMAASYAPGDTDIAWTRITRWRALLAAALDEPPFEQVISVTVTGGSDSPRVDLLGLWLGMSLDCPVTRARSRPGEGVMSVRLQRESGPIDLVRVDGDTAVLLAPGKLPRRVTLPHSTMAQSLAAELHRLDVDSVYERVLRAVGRVHVDSTTASEAYRARKALDTASALAAEAAALAPQKEDA</sequence>
<comment type="caution">
    <text evidence="3">The sequence shown here is derived from an EMBL/GenBank/DDBJ whole genome shotgun (WGS) entry which is preliminary data.</text>
</comment>
<dbReference type="Pfam" id="PF20171">
    <property type="entry name" value="OpcA_G6PD_C"/>
    <property type="match status" value="1"/>
</dbReference>
<accession>A0A2I1PE08</accession>
<feature type="domain" description="Glucose-6-phosphate dehydrogenase assembly protein OpcA C-terminal" evidence="2">
    <location>
        <begin position="165"/>
        <end position="296"/>
    </location>
</feature>
<protein>
    <submittedName>
        <fullName evidence="3">OpcA protein</fullName>
    </submittedName>
</protein>
<dbReference type="RefSeq" id="WP_101848980.1">
    <property type="nucleotide sequence ID" value="NZ_PKIZ01000001.1"/>
</dbReference>
<dbReference type="InterPro" id="IPR046802">
    <property type="entry name" value="OpcA_G6PD_C"/>
</dbReference>
<dbReference type="OrthoDB" id="128564at2"/>
<evidence type="ECO:0000259" key="1">
    <source>
        <dbReference type="Pfam" id="PF10128"/>
    </source>
</evidence>
<dbReference type="Proteomes" id="UP000234206">
    <property type="component" value="Unassembled WGS sequence"/>
</dbReference>
<reference evidence="3 4" key="1">
    <citation type="submission" date="2017-12" db="EMBL/GenBank/DDBJ databases">
        <title>Phylogenetic diversity of female urinary microbiome.</title>
        <authorList>
            <person name="Thomas-White K."/>
            <person name="Wolfe A.J."/>
        </authorList>
    </citation>
    <scope>NUCLEOTIDE SEQUENCE [LARGE SCALE GENOMIC DNA]</scope>
    <source>
        <strain evidence="3 4">UMB1298</strain>
    </source>
</reference>
<feature type="domain" description="Glucose-6-phosphate dehydrogenase assembly protein OpcA N-terminal" evidence="1">
    <location>
        <begin position="51"/>
        <end position="160"/>
    </location>
</feature>
<dbReference type="InterPro" id="IPR004555">
    <property type="entry name" value="G6PDH_assembly_OpcA"/>
</dbReference>